<evidence type="ECO:0000256" key="2">
    <source>
        <dbReference type="ARBA" id="ARBA00023002"/>
    </source>
</evidence>
<proteinExistence type="inferred from homology"/>
<evidence type="ECO:0000313" key="4">
    <source>
        <dbReference type="Proteomes" id="UP000244450"/>
    </source>
</evidence>
<dbReference type="InterPro" id="IPR036291">
    <property type="entry name" value="NAD(P)-bd_dom_sf"/>
</dbReference>
<evidence type="ECO:0000313" key="3">
    <source>
        <dbReference type="EMBL" id="PUZ26473.1"/>
    </source>
</evidence>
<dbReference type="AlphaFoldDB" id="A0A2T7BJN6"/>
<dbReference type="InterPro" id="IPR002347">
    <property type="entry name" value="SDR_fam"/>
</dbReference>
<comment type="similarity">
    <text evidence="1">Belongs to the short-chain dehydrogenases/reductases (SDR) family.</text>
</comment>
<keyword evidence="2" id="KW-0560">Oxidoreductase</keyword>
<dbReference type="EMBL" id="QCYK01000002">
    <property type="protein sequence ID" value="PUZ26473.1"/>
    <property type="molecule type" value="Genomic_DNA"/>
</dbReference>
<dbReference type="Pfam" id="PF13561">
    <property type="entry name" value="adh_short_C2"/>
    <property type="match status" value="1"/>
</dbReference>
<protein>
    <submittedName>
        <fullName evidence="3">Short-chain dehydrogenase</fullName>
    </submittedName>
</protein>
<dbReference type="PANTHER" id="PTHR43477:SF1">
    <property type="entry name" value="DIHYDROANTICAPSIN 7-DEHYDROGENASE"/>
    <property type="match status" value="1"/>
</dbReference>
<gene>
    <name evidence="3" type="ORF">DCC81_18300</name>
</gene>
<dbReference type="PRINTS" id="PR00081">
    <property type="entry name" value="GDHRDH"/>
</dbReference>
<dbReference type="SUPFAM" id="SSF51735">
    <property type="entry name" value="NAD(P)-binding Rossmann-fold domains"/>
    <property type="match status" value="1"/>
</dbReference>
<organism evidence="3 4">
    <name type="scientific">Chitinophaga parva</name>
    <dbReference type="NCBI Taxonomy" id="2169414"/>
    <lineage>
        <taxon>Bacteria</taxon>
        <taxon>Pseudomonadati</taxon>
        <taxon>Bacteroidota</taxon>
        <taxon>Chitinophagia</taxon>
        <taxon>Chitinophagales</taxon>
        <taxon>Chitinophagaceae</taxon>
        <taxon>Chitinophaga</taxon>
    </lineage>
</organism>
<reference evidence="3 4" key="1">
    <citation type="submission" date="2018-04" db="EMBL/GenBank/DDBJ databases">
        <title>Chitinophaga fuyangensis sp. nov., isolated from soil in a chemical factory.</title>
        <authorList>
            <person name="Chen K."/>
        </authorList>
    </citation>
    <scope>NUCLEOTIDE SEQUENCE [LARGE SCALE GENOMIC DNA]</scope>
    <source>
        <strain evidence="3 4">LY-1</strain>
    </source>
</reference>
<dbReference type="Gene3D" id="3.40.50.720">
    <property type="entry name" value="NAD(P)-binding Rossmann-like Domain"/>
    <property type="match status" value="1"/>
</dbReference>
<evidence type="ECO:0000256" key="1">
    <source>
        <dbReference type="ARBA" id="ARBA00006484"/>
    </source>
</evidence>
<dbReference type="InterPro" id="IPR051122">
    <property type="entry name" value="SDR_DHRS6-like"/>
</dbReference>
<dbReference type="PANTHER" id="PTHR43477">
    <property type="entry name" value="DIHYDROANTICAPSIN 7-DEHYDROGENASE"/>
    <property type="match status" value="1"/>
</dbReference>
<name>A0A2T7BJN6_9BACT</name>
<dbReference type="RefSeq" id="WP_108688309.1">
    <property type="nucleotide sequence ID" value="NZ_QCYK01000002.1"/>
</dbReference>
<sequence>MDNKGSLTGKKVLVMGGTSGIGLGVARAAAAAGAAVHIVSSNRQRVQQALELLGTNAHGYTADLSREENIKTFFDGMPQIDHLVYTAAENLRLHKVVDTDIAAARNFLDIRFWGAFAAVKYGAVRINAGGSIGLMGGNAGQRPQSGWGLAASICMAMEGFTRAMAVELAPIRVNCVAAGVVRTALWDSMPVADRDALFRHLGSVLPVGRIGEAEDIAQAFLYLMQQGFCTGQVLTVDGGGVLI</sequence>
<comment type="caution">
    <text evidence="3">The sequence shown here is derived from an EMBL/GenBank/DDBJ whole genome shotgun (WGS) entry which is preliminary data.</text>
</comment>
<dbReference type="Proteomes" id="UP000244450">
    <property type="component" value="Unassembled WGS sequence"/>
</dbReference>
<dbReference type="OrthoDB" id="9806974at2"/>
<keyword evidence="4" id="KW-1185">Reference proteome</keyword>
<accession>A0A2T7BJN6</accession>
<dbReference type="GO" id="GO:0016491">
    <property type="term" value="F:oxidoreductase activity"/>
    <property type="evidence" value="ECO:0007669"/>
    <property type="project" value="UniProtKB-KW"/>
</dbReference>